<dbReference type="SUPFAM" id="SSF82895">
    <property type="entry name" value="TSP-1 type 1 repeat"/>
    <property type="match status" value="10"/>
</dbReference>
<feature type="binding site" evidence="14 16">
    <location>
        <position position="528"/>
    </location>
    <ligand>
        <name>Zn(2+)</name>
        <dbReference type="ChEBI" id="CHEBI:29105"/>
        <note>catalytic</note>
    </ligand>
</feature>
<evidence type="ECO:0000256" key="3">
    <source>
        <dbReference type="ARBA" id="ARBA00022530"/>
    </source>
</evidence>
<keyword evidence="20" id="KW-1185">Reference proteome</keyword>
<dbReference type="Gene3D" id="2.60.120.830">
    <property type="match status" value="1"/>
</dbReference>
<feature type="binding site" evidence="14">
    <location>
        <position position="582"/>
    </location>
    <ligand>
        <name>Ca(2+)</name>
        <dbReference type="ChEBI" id="CHEBI:29108"/>
        <label>1</label>
    </ligand>
</feature>
<dbReference type="Pfam" id="PF17771">
    <property type="entry name" value="ADAMTS_CR_2"/>
    <property type="match status" value="1"/>
</dbReference>
<dbReference type="PRINTS" id="PR01857">
    <property type="entry name" value="ADAMTSFAMILY"/>
</dbReference>
<name>A0A9R1T1Z5_9HYME</name>
<dbReference type="InterPro" id="IPR010294">
    <property type="entry name" value="ADAMTS_spacer1"/>
</dbReference>
<dbReference type="Pfam" id="PF08685">
    <property type="entry name" value="GON"/>
    <property type="match status" value="1"/>
</dbReference>
<dbReference type="InterPro" id="IPR012314">
    <property type="entry name" value="Pept_M12B_GON-ADAMTSs"/>
</dbReference>
<dbReference type="Pfam" id="PF19030">
    <property type="entry name" value="TSP1_ADAMTS"/>
    <property type="match status" value="8"/>
</dbReference>
<evidence type="ECO:0000256" key="2">
    <source>
        <dbReference type="ARBA" id="ARBA00022525"/>
    </source>
</evidence>
<dbReference type="InterPro" id="IPR000884">
    <property type="entry name" value="TSP1_rpt"/>
</dbReference>
<feature type="binding site" evidence="14 16">
    <location>
        <position position="522"/>
    </location>
    <ligand>
        <name>Zn(2+)</name>
        <dbReference type="ChEBI" id="CHEBI:29105"/>
        <note>catalytic</note>
    </ligand>
</feature>
<gene>
    <name evidence="21" type="primary">LOC105265479</name>
</gene>
<dbReference type="Pfam" id="PF01562">
    <property type="entry name" value="Pep_M12B_propep"/>
    <property type="match status" value="1"/>
</dbReference>
<evidence type="ECO:0000256" key="8">
    <source>
        <dbReference type="ARBA" id="ARBA00022801"/>
    </source>
</evidence>
<reference evidence="21" key="1">
    <citation type="submission" date="2025-08" db="UniProtKB">
        <authorList>
            <consortium name="RefSeq"/>
        </authorList>
    </citation>
    <scope>IDENTIFICATION</scope>
</reference>
<evidence type="ECO:0000256" key="9">
    <source>
        <dbReference type="ARBA" id="ARBA00022833"/>
    </source>
</evidence>
<feature type="disulfide bond" evidence="15">
    <location>
        <begin position="687"/>
        <end position="724"/>
    </location>
</feature>
<feature type="disulfide bond" evidence="15">
    <location>
        <begin position="448"/>
        <end position="502"/>
    </location>
</feature>
<dbReference type="PROSITE" id="PS50092">
    <property type="entry name" value="TSP1"/>
    <property type="match status" value="10"/>
</dbReference>
<dbReference type="PANTHER" id="PTHR13723">
    <property type="entry name" value="ADAMTS A DISINTEGRIN AND METALLOPROTEASE WITH THROMBOSPONDIN MOTIFS PROTEASE"/>
    <property type="match status" value="1"/>
</dbReference>
<dbReference type="Gene3D" id="2.20.100.10">
    <property type="entry name" value="Thrombospondin type-1 (TSP1) repeat"/>
    <property type="match status" value="9"/>
</dbReference>
<feature type="binding site" evidence="14">
    <location>
        <position position="373"/>
    </location>
    <ligand>
        <name>Ca(2+)</name>
        <dbReference type="ChEBI" id="CHEBI:29108"/>
        <label>2</label>
    </ligand>
</feature>
<dbReference type="Pfam" id="PF05986">
    <property type="entry name" value="ADAMTS_spacer1"/>
    <property type="match status" value="1"/>
</dbReference>
<dbReference type="InterPro" id="IPR041645">
    <property type="entry name" value="ADAMTS_CR_2"/>
</dbReference>
<evidence type="ECO:0000313" key="20">
    <source>
        <dbReference type="Proteomes" id="UP000694866"/>
    </source>
</evidence>
<dbReference type="Proteomes" id="UP000694866">
    <property type="component" value="Unplaced"/>
</dbReference>
<evidence type="ECO:0000256" key="17">
    <source>
        <dbReference type="SAM" id="Phobius"/>
    </source>
</evidence>
<feature type="active site" evidence="13 16">
    <location>
        <position position="519"/>
    </location>
</feature>
<evidence type="ECO:0000259" key="19">
    <source>
        <dbReference type="PROSITE" id="PS51046"/>
    </source>
</evidence>
<dbReference type="PROSITE" id="PS51046">
    <property type="entry name" value="GON"/>
    <property type="match status" value="1"/>
</dbReference>
<keyword evidence="6" id="KW-0732">Signal</keyword>
<dbReference type="InterPro" id="IPR001590">
    <property type="entry name" value="Peptidase_M12B"/>
</dbReference>
<dbReference type="SMART" id="SM00209">
    <property type="entry name" value="TSP1"/>
    <property type="match status" value="11"/>
</dbReference>
<evidence type="ECO:0000256" key="10">
    <source>
        <dbReference type="ARBA" id="ARBA00023049"/>
    </source>
</evidence>
<evidence type="ECO:0000256" key="14">
    <source>
        <dbReference type="PIRSR" id="PIRSR613273-2"/>
    </source>
</evidence>
<feature type="disulfide bond" evidence="15">
    <location>
        <begin position="654"/>
        <end position="665"/>
    </location>
</feature>
<evidence type="ECO:0000256" key="1">
    <source>
        <dbReference type="ARBA" id="ARBA00004498"/>
    </source>
</evidence>
<evidence type="ECO:0000256" key="16">
    <source>
        <dbReference type="PROSITE-ProRule" id="PRU00276"/>
    </source>
</evidence>
<organism evidence="20 21">
    <name type="scientific">Fopius arisanus</name>
    <dbReference type="NCBI Taxonomy" id="64838"/>
    <lineage>
        <taxon>Eukaryota</taxon>
        <taxon>Metazoa</taxon>
        <taxon>Ecdysozoa</taxon>
        <taxon>Arthropoda</taxon>
        <taxon>Hexapoda</taxon>
        <taxon>Insecta</taxon>
        <taxon>Pterygota</taxon>
        <taxon>Neoptera</taxon>
        <taxon>Endopterygota</taxon>
        <taxon>Hymenoptera</taxon>
        <taxon>Apocrita</taxon>
        <taxon>Ichneumonoidea</taxon>
        <taxon>Braconidae</taxon>
        <taxon>Opiinae</taxon>
        <taxon>Fopius</taxon>
    </lineage>
</organism>
<keyword evidence="2" id="KW-0964">Secreted</keyword>
<dbReference type="KEGG" id="fas:105265479"/>
<feature type="disulfide bond" evidence="15">
    <location>
        <begin position="496"/>
        <end position="579"/>
    </location>
</feature>
<dbReference type="Gene3D" id="3.40.1620.60">
    <property type="match status" value="2"/>
</dbReference>
<feature type="disulfide bond" evidence="15">
    <location>
        <begin position="625"/>
        <end position="660"/>
    </location>
</feature>
<accession>A0A9R1T1Z5</accession>
<dbReference type="FunFam" id="2.20.100.10:FF:000005">
    <property type="entry name" value="ADAM metallopeptidase with thrombospondin type 1 motif 9"/>
    <property type="match status" value="3"/>
</dbReference>
<dbReference type="GO" id="GO:0004222">
    <property type="term" value="F:metalloendopeptidase activity"/>
    <property type="evidence" value="ECO:0007669"/>
    <property type="project" value="InterPro"/>
</dbReference>
<feature type="domain" description="Peptidase M12B" evidence="18">
    <location>
        <begin position="370"/>
        <end position="584"/>
    </location>
</feature>
<feature type="domain" description="GON" evidence="19">
    <location>
        <begin position="1594"/>
        <end position="1793"/>
    </location>
</feature>
<dbReference type="GO" id="GO:0030198">
    <property type="term" value="P:extracellular matrix organization"/>
    <property type="evidence" value="ECO:0007669"/>
    <property type="project" value="InterPro"/>
</dbReference>
<dbReference type="Pfam" id="PF19236">
    <property type="entry name" value="ADAMTS_CR_3"/>
    <property type="match status" value="1"/>
</dbReference>
<keyword evidence="14" id="KW-0106">Calcium</keyword>
<feature type="binding site" evidence="14">
    <location>
        <position position="579"/>
    </location>
    <ligand>
        <name>Ca(2+)</name>
        <dbReference type="ChEBI" id="CHEBI:29108"/>
        <label>1</label>
    </ligand>
</feature>
<dbReference type="FunFam" id="2.20.100.10:FF:000006">
    <property type="entry name" value="A disintegrin and metalloproteinase with thrombospondin motifs 1"/>
    <property type="match status" value="1"/>
</dbReference>
<keyword evidence="12" id="KW-0325">Glycoprotein</keyword>
<dbReference type="GO" id="GO:0031012">
    <property type="term" value="C:extracellular matrix"/>
    <property type="evidence" value="ECO:0007669"/>
    <property type="project" value="TreeGrafter"/>
</dbReference>
<dbReference type="PANTHER" id="PTHR13723:SF278">
    <property type="entry name" value="ADAM METALLOPEPTIDASE WITH THROMBOSPONDIN TYPE 1 MOTIF A, ISOFORM B"/>
    <property type="match status" value="1"/>
</dbReference>
<sequence>MSRLSSRVSSTAAGLAIVLLVVFLVILWTGVKTTGSVKNDENRVINTSRLHRDFKDNLRVVDVQENDSGGESPEINDVESEFLGTERGDDTNRRGGFEYVQPVKISQNQYEDPPAGDSIARRHHTGHFRHSSAEIWDPHPQYEFTAFGRLFRLRLTHDNSFISQAIKVTHMTQNKTKWEPPGHQVSCFYTGVVDGDPKSVVSVSLCHGMTGHMRTSTGSYIIKPAESWRNDRNQTDPGSTQQHAIYRLSSTITNSNDVNLPDDSGHNCGVIDYDPVEEAPAPLIDDSSSGRVYVGDHRRERRELTEKNFLDRSVEEASDEGFEEFVGHYGRSDPHEIHWERPRNGGSWEDEGFDDGFSNWRARRALPREYFIEIMVVADAKMVDYHGSNLVGYILVLMSTVSRIYKDPSIGNPISIAVTNIVKTDEIFGTKRTDSDGIAAADMLKRFCYWQKRNNPEEPSPEHHDAALLLTRENLCHNLRLKRCDTLGLAELGRMCSPGSSCAIVQDNGLAAAFTIAHEIGHVLSISHDDDSKCTKFRNRSGVHNVMSRMLDDNTFPWEWSKCSRHYVTEFLEAGSSNCLLDEPDNMIRSIVSRLPGEDYSENEQCELVFGPGSKICPHMENDVCKRLWCTAPSWSHQSHCHTQHMPWADGTPCGNGKWCHRGECVSKKNLAPVDGQWGEWGPYGSCSRSCGGGIKIKERECNNPPPQNNGNYCIGERVRYRSCGTKECPSGFVDFREEQCANFNDNNLNIKGLAHDVKWHAKYIKIPPEERCKLYCQVDSNQYYMLRDKVIDGTPCGPDTFHICVNGHCKPAGCDHTLNSTAELDTCGVCRGNNSTCQRITGSYNTSGIYGYRRVVKIPAGSSFIDIRQAGWGGLHNDTNYLALRLGENGKYILNGNFMVMHRKVIVLPGLAIEYSGPGPKIERLNSSRPINFDLILEVLSVGDIMPPQITYEYTVPKRILDSFTWILSDWSTCSHMCQGSRQRRAECRSTEHKDVVSDDYCPPEERPQEETQMCNSHCILQWQETSRSECSNHCGLGTQTVTTRCVQTLTTSTNRAPRQFPPHACSHLNRPKELVSCTGPCDDAHWSYSDWGSCSVSCGGGIQTRTANCVDSMGRNVPDDKCSSSKKILERSCGHEACPQWAFGDWSPCSESCGIGKRARPFWCQVENRVVNSLYCTDQLPAVVKPCNAGPCHRWSTGEWSPCSVTCGEGTRRRKVACLNADGSTGDQCAASEKPEDSDICKMEVCPTATTVPGVYSNGVHGEPSQEENEVDSNGITFHSGYAWRSGNFGECSRSCNGGFKHRIVQCTSTETHTAARDDYCDSNQRPTSTVPCNRHACPFWNTGDWSQCNVECGEGYQHRQVGCQSQRGETLPDKECSIIDRPKHAKKCRKAPCVIQRNHNSNSKGNLPRRWRVSNWTPCSKSCGGGIKTRRVECVMGTGDNEQLVEDEQCSRLGLASPRSQRPCQRLPCDFTWQEGSWSECSKDCGAGIQRRAVTCHKINRYGWIDPAPTDGCPLSDKPRGEQTCKLQDCNDKFYWTAGPWRKCSHQCGRKGRQIRRLFCHDKSGKRVGKFNCPMEFKPQRKRKCNQRRCGPLTCLEAQKKFKATGDGEYTLLIGGKNMSIYCHDMSTSEPREYLTLPAGDRENYAEIYDKRLLDPRTCPYNGLRNDSCECVTERGTISGRTMFKRVRIDVAKLIIIADDYTFSWTKGAKRVEYGKAGDCYSTVNCPQGRFSINLSGTALKLTPQVSWVPQKSRAYLDVHRVNDQRILGKCGGYCGFCAPSMDLKLEVLS</sequence>
<dbReference type="GO" id="GO:0006508">
    <property type="term" value="P:proteolysis"/>
    <property type="evidence" value="ECO:0007669"/>
    <property type="project" value="UniProtKB-KW"/>
</dbReference>
<dbReference type="InterPro" id="IPR036383">
    <property type="entry name" value="TSP1_rpt_sf"/>
</dbReference>
<keyword evidence="7" id="KW-0677">Repeat</keyword>
<feature type="disulfide bond" evidence="15">
    <location>
        <begin position="534"/>
        <end position="563"/>
    </location>
</feature>
<feature type="binding site" evidence="14 16">
    <location>
        <position position="518"/>
    </location>
    <ligand>
        <name>Zn(2+)</name>
        <dbReference type="ChEBI" id="CHEBI:29105"/>
        <note>catalytic</note>
    </ligand>
</feature>
<dbReference type="Pfam" id="PF01421">
    <property type="entry name" value="Reprolysin"/>
    <property type="match status" value="1"/>
</dbReference>
<feature type="transmembrane region" description="Helical" evidence="17">
    <location>
        <begin position="12"/>
        <end position="31"/>
    </location>
</feature>
<feature type="binding site" evidence="14">
    <location>
        <position position="465"/>
    </location>
    <ligand>
        <name>Ca(2+)</name>
        <dbReference type="ChEBI" id="CHEBI:29108"/>
        <label>1</label>
    </ligand>
</feature>
<keyword evidence="10 21" id="KW-0482">Metalloprotease</keyword>
<dbReference type="SUPFAM" id="SSF55486">
    <property type="entry name" value="Metalloproteases ('zincins'), catalytic domain"/>
    <property type="match status" value="1"/>
</dbReference>
<keyword evidence="8" id="KW-0378">Hydrolase</keyword>
<dbReference type="PROSITE" id="PS50215">
    <property type="entry name" value="ADAM_MEPRO"/>
    <property type="match status" value="1"/>
</dbReference>
<keyword evidence="11 15" id="KW-1015">Disulfide bond</keyword>
<evidence type="ECO:0000256" key="7">
    <source>
        <dbReference type="ARBA" id="ARBA00022737"/>
    </source>
</evidence>
<dbReference type="InterPro" id="IPR024079">
    <property type="entry name" value="MetalloPept_cat_dom_sf"/>
</dbReference>
<dbReference type="InterPro" id="IPR013273">
    <property type="entry name" value="ADAMTS/ADAMTS-like"/>
</dbReference>
<feature type="binding site" evidence="14">
    <location>
        <position position="373"/>
    </location>
    <ligand>
        <name>Ca(2+)</name>
        <dbReference type="ChEBI" id="CHEBI:29108"/>
        <label>1</label>
    </ligand>
</feature>
<feature type="disulfide bond" evidence="15">
    <location>
        <begin position="476"/>
        <end position="484"/>
    </location>
</feature>
<evidence type="ECO:0000256" key="4">
    <source>
        <dbReference type="ARBA" id="ARBA00022670"/>
    </source>
</evidence>
<keyword evidence="9 14" id="KW-0862">Zinc</keyword>
<keyword evidence="17" id="KW-0812">Transmembrane</keyword>
<feature type="binding site" evidence="14">
    <location>
        <position position="582"/>
    </location>
    <ligand>
        <name>Ca(2+)</name>
        <dbReference type="ChEBI" id="CHEBI:29108"/>
        <label>2</label>
    </ligand>
</feature>
<dbReference type="InterPro" id="IPR045371">
    <property type="entry name" value="ADAMTS_CR_3"/>
</dbReference>
<evidence type="ECO:0000256" key="13">
    <source>
        <dbReference type="PIRSR" id="PIRSR613273-1"/>
    </source>
</evidence>
<feature type="disulfide bond" evidence="15">
    <location>
        <begin position="702"/>
        <end position="714"/>
    </location>
</feature>
<evidence type="ECO:0000256" key="15">
    <source>
        <dbReference type="PIRSR" id="PIRSR613273-3"/>
    </source>
</evidence>
<feature type="disulfide bond" evidence="15">
    <location>
        <begin position="617"/>
        <end position="641"/>
    </location>
</feature>
<evidence type="ECO:0000259" key="18">
    <source>
        <dbReference type="PROSITE" id="PS50215"/>
    </source>
</evidence>
<proteinExistence type="predicted"/>
<keyword evidence="4" id="KW-0645">Protease</keyword>
<dbReference type="GeneID" id="105265479"/>
<evidence type="ECO:0000256" key="11">
    <source>
        <dbReference type="ARBA" id="ARBA00023157"/>
    </source>
</evidence>
<dbReference type="GO" id="GO:0008270">
    <property type="term" value="F:zinc ion binding"/>
    <property type="evidence" value="ECO:0007669"/>
    <property type="project" value="InterPro"/>
</dbReference>
<keyword evidence="5 14" id="KW-0479">Metal-binding</keyword>
<protein>
    <submittedName>
        <fullName evidence="21">A disintegrin and metalloproteinase with thrombospondin motifs 9</fullName>
    </submittedName>
</protein>
<feature type="disulfide bond" evidence="15">
    <location>
        <begin position="606"/>
        <end position="630"/>
    </location>
</feature>
<comment type="cofactor">
    <cofactor evidence="14">
        <name>Zn(2+)</name>
        <dbReference type="ChEBI" id="CHEBI:29105"/>
    </cofactor>
    <text evidence="14">Binds 1 zinc ion per subunit.</text>
</comment>
<dbReference type="InterPro" id="IPR002870">
    <property type="entry name" value="Peptidase_M12B_N"/>
</dbReference>
<evidence type="ECO:0000256" key="12">
    <source>
        <dbReference type="ARBA" id="ARBA00023180"/>
    </source>
</evidence>
<keyword evidence="17" id="KW-1133">Transmembrane helix</keyword>
<dbReference type="OrthoDB" id="5855429at2759"/>
<dbReference type="Pfam" id="PF00090">
    <property type="entry name" value="TSP_1"/>
    <property type="match status" value="1"/>
</dbReference>
<keyword evidence="17" id="KW-0472">Membrane</keyword>
<comment type="subcellular location">
    <subcellularLocation>
        <location evidence="1">Secreted</location>
        <location evidence="1">Extracellular space</location>
        <location evidence="1">Extracellular matrix</location>
    </subcellularLocation>
</comment>
<evidence type="ECO:0000256" key="6">
    <source>
        <dbReference type="ARBA" id="ARBA00022729"/>
    </source>
</evidence>
<dbReference type="Gene3D" id="3.40.390.10">
    <property type="entry name" value="Collagenase (Catalytic Domain)"/>
    <property type="match status" value="1"/>
</dbReference>
<evidence type="ECO:0000256" key="5">
    <source>
        <dbReference type="ARBA" id="ARBA00022723"/>
    </source>
</evidence>
<comment type="caution">
    <text evidence="16">Lacks conserved residue(s) required for the propagation of feature annotation.</text>
</comment>
<dbReference type="CDD" id="cd04273">
    <property type="entry name" value="ZnMc_ADAMTS_like"/>
    <property type="match status" value="1"/>
</dbReference>
<dbReference type="InterPro" id="IPR050439">
    <property type="entry name" value="ADAMTS_ADAMTS-like"/>
</dbReference>
<keyword evidence="3" id="KW-0272">Extracellular matrix</keyword>
<evidence type="ECO:0000313" key="21">
    <source>
        <dbReference type="RefSeq" id="XP_011301273.1"/>
    </source>
</evidence>
<feature type="disulfide bond" evidence="15">
    <location>
        <begin position="691"/>
        <end position="729"/>
    </location>
</feature>
<dbReference type="RefSeq" id="XP_011301273.1">
    <property type="nucleotide sequence ID" value="XM_011302971.1"/>
</dbReference>